<evidence type="ECO:0000313" key="3">
    <source>
        <dbReference type="Proteomes" id="UP001189429"/>
    </source>
</evidence>
<evidence type="ECO:0000313" key="2">
    <source>
        <dbReference type="EMBL" id="CAK0821386.1"/>
    </source>
</evidence>
<reference evidence="2" key="1">
    <citation type="submission" date="2023-10" db="EMBL/GenBank/DDBJ databases">
        <authorList>
            <person name="Chen Y."/>
            <person name="Shah S."/>
            <person name="Dougan E. K."/>
            <person name="Thang M."/>
            <person name="Chan C."/>
        </authorList>
    </citation>
    <scope>NUCLEOTIDE SEQUENCE [LARGE SCALE GENOMIC DNA]</scope>
</reference>
<dbReference type="Proteomes" id="UP001189429">
    <property type="component" value="Unassembled WGS sequence"/>
</dbReference>
<feature type="region of interest" description="Disordered" evidence="1">
    <location>
        <begin position="1"/>
        <end position="48"/>
    </location>
</feature>
<sequence length="217" mass="22507">MALSLAASNGGVPPNGRKQMRHQPKSRAFAGNRVPDSPSFSASKSVLEPDPELTAELEMLRNEVASLRGGEALAVKPRPEAMGVDAGQPGIDAEARKQLGAVTQKPWAVANLVGEEFDELRGKLRAKQVLVEARMALGDAAKALQATAKEIADLESECCQLVAGAPVAPSGSGAASGDGGLEQLIGEGLSIWKCGEVLQSFGGSPELAQRLRACLAE</sequence>
<organism evidence="2 3">
    <name type="scientific">Prorocentrum cordatum</name>
    <dbReference type="NCBI Taxonomy" id="2364126"/>
    <lineage>
        <taxon>Eukaryota</taxon>
        <taxon>Sar</taxon>
        <taxon>Alveolata</taxon>
        <taxon>Dinophyceae</taxon>
        <taxon>Prorocentrales</taxon>
        <taxon>Prorocentraceae</taxon>
        <taxon>Prorocentrum</taxon>
    </lineage>
</organism>
<name>A0ABN9RSV2_9DINO</name>
<accession>A0ABN9RSV2</accession>
<comment type="caution">
    <text evidence="2">The sequence shown here is derived from an EMBL/GenBank/DDBJ whole genome shotgun (WGS) entry which is preliminary data.</text>
</comment>
<protein>
    <submittedName>
        <fullName evidence="2">Uncharacterized protein</fullName>
    </submittedName>
</protein>
<proteinExistence type="predicted"/>
<evidence type="ECO:0000256" key="1">
    <source>
        <dbReference type="SAM" id="MobiDB-lite"/>
    </source>
</evidence>
<gene>
    <name evidence="2" type="ORF">PCOR1329_LOCUS22723</name>
</gene>
<dbReference type="EMBL" id="CAUYUJ010007624">
    <property type="protein sequence ID" value="CAK0821386.1"/>
    <property type="molecule type" value="Genomic_DNA"/>
</dbReference>
<feature type="non-terminal residue" evidence="2">
    <location>
        <position position="217"/>
    </location>
</feature>
<keyword evidence="3" id="KW-1185">Reference proteome</keyword>